<dbReference type="GO" id="GO:0030976">
    <property type="term" value="F:thiamine pyrophosphate binding"/>
    <property type="evidence" value="ECO:0007669"/>
    <property type="project" value="InterPro"/>
</dbReference>
<proteinExistence type="inferred from homology"/>
<dbReference type="AlphaFoldDB" id="A0A1F6A6E6"/>
<dbReference type="Gene3D" id="3.40.50.970">
    <property type="match status" value="2"/>
</dbReference>
<name>A0A1F6A6E6_9BACT</name>
<dbReference type="Pfam" id="PF02775">
    <property type="entry name" value="TPP_enzyme_C"/>
    <property type="match status" value="1"/>
</dbReference>
<keyword evidence="2 3" id="KW-0786">Thiamine pyrophosphate</keyword>
<evidence type="ECO:0000259" key="5">
    <source>
        <dbReference type="Pfam" id="PF02775"/>
    </source>
</evidence>
<feature type="domain" description="Thiamine pyrophosphate enzyme central" evidence="4">
    <location>
        <begin position="203"/>
        <end position="334"/>
    </location>
</feature>
<dbReference type="PANTHER" id="PTHR18968:SF142">
    <property type="entry name" value="ACETOLACTATE SYNTHASE"/>
    <property type="match status" value="1"/>
</dbReference>
<dbReference type="GO" id="GO:0009099">
    <property type="term" value="P:L-valine biosynthetic process"/>
    <property type="evidence" value="ECO:0007669"/>
    <property type="project" value="TreeGrafter"/>
</dbReference>
<protein>
    <recommendedName>
        <fullName evidence="9">Acetolactate synthase</fullName>
    </recommendedName>
</protein>
<dbReference type="GO" id="GO:0050660">
    <property type="term" value="F:flavin adenine dinucleotide binding"/>
    <property type="evidence" value="ECO:0007669"/>
    <property type="project" value="TreeGrafter"/>
</dbReference>
<reference evidence="7 8" key="1">
    <citation type="journal article" date="2016" name="Nat. Commun.">
        <title>Thousands of microbial genomes shed light on interconnected biogeochemical processes in an aquifer system.</title>
        <authorList>
            <person name="Anantharaman K."/>
            <person name="Brown C.T."/>
            <person name="Hug L.A."/>
            <person name="Sharon I."/>
            <person name="Castelle C.J."/>
            <person name="Probst A.J."/>
            <person name="Thomas B.C."/>
            <person name="Singh A."/>
            <person name="Wilkins M.J."/>
            <person name="Karaoz U."/>
            <person name="Brodie E.L."/>
            <person name="Williams K.H."/>
            <person name="Hubbard S.S."/>
            <person name="Banfield J.F."/>
        </authorList>
    </citation>
    <scope>NUCLEOTIDE SEQUENCE [LARGE SCALE GENOMIC DNA]</scope>
</reference>
<dbReference type="CDD" id="cd07035">
    <property type="entry name" value="TPP_PYR_POX_like"/>
    <property type="match status" value="1"/>
</dbReference>
<organism evidence="7 8">
    <name type="scientific">Candidatus Gottesmanbacteria bacterium RIFCSPHIGHO2_02_FULL_40_13</name>
    <dbReference type="NCBI Taxonomy" id="1798384"/>
    <lineage>
        <taxon>Bacteria</taxon>
        <taxon>Candidatus Gottesmaniibacteriota</taxon>
    </lineage>
</organism>
<dbReference type="InterPro" id="IPR029061">
    <property type="entry name" value="THDP-binding"/>
</dbReference>
<dbReference type="Pfam" id="PF00205">
    <property type="entry name" value="TPP_enzyme_M"/>
    <property type="match status" value="1"/>
</dbReference>
<dbReference type="EMBL" id="MFJN01000060">
    <property type="protein sequence ID" value="OGG20012.1"/>
    <property type="molecule type" value="Genomic_DNA"/>
</dbReference>
<evidence type="ECO:0000313" key="7">
    <source>
        <dbReference type="EMBL" id="OGG20012.1"/>
    </source>
</evidence>
<dbReference type="PANTHER" id="PTHR18968">
    <property type="entry name" value="THIAMINE PYROPHOSPHATE ENZYMES"/>
    <property type="match status" value="1"/>
</dbReference>
<dbReference type="SUPFAM" id="SSF52467">
    <property type="entry name" value="DHS-like NAD/FAD-binding domain"/>
    <property type="match status" value="1"/>
</dbReference>
<dbReference type="InterPro" id="IPR012001">
    <property type="entry name" value="Thiamin_PyroP_enz_TPP-bd_dom"/>
</dbReference>
<dbReference type="FunFam" id="3.40.50.970:FF:000007">
    <property type="entry name" value="Acetolactate synthase"/>
    <property type="match status" value="1"/>
</dbReference>
<dbReference type="InterPro" id="IPR045229">
    <property type="entry name" value="TPP_enz"/>
</dbReference>
<comment type="similarity">
    <text evidence="1 3">Belongs to the TPP enzyme family.</text>
</comment>
<dbReference type="InterPro" id="IPR011766">
    <property type="entry name" value="TPP_enzyme_TPP-bd"/>
</dbReference>
<evidence type="ECO:0000256" key="3">
    <source>
        <dbReference type="RuleBase" id="RU362132"/>
    </source>
</evidence>
<gene>
    <name evidence="7" type="ORF">A3D03_06265</name>
</gene>
<sequence length="588" mass="65270">MKLADYAAEYLVSQGIKHVFVVSGGAAIHMIDSVARNPKIDYICAQHEQHAGAEADGYSRISNNLGAVMVTSGPGGTNLATSIANAYYDSIPIFFLCGQVATFRLKKNPGLRQKGFQETDITGMFKPITKYASRLSVASDIRFELEKATYLAREGRPGPVVLDIPDDLFRSEIDPKKIRHFYPPKTKQIKKSNLITQIRVLDRLIQTSSRPVLIVGAGVGIADSRREAIRFAQFYHLPCAHTFGGADVMPSAHQLNIGTIGVCGPRSGNFALQTSDLVIAIGTRLSPMVTGGKQNLFAPHAKKVMIDIDREEFIKFTRQEFTLDLTICTDAKNFFDVWEKQLNQTKSRLFDKWLGKIKQWEDKYPICPSSYYQNKKQIQPLVFIKELAKLAKPGTVIVGDTGANLCWLLQAWETKRNQRIISAWSHTPMGYALPAAIGAAFTTHKNILCLIGDGGLMMCIQELATVTRYNIPIKIFIFNNHGHSIQKQTLETWLKGRFEAVDVPSGLAFPDFQKVGKAFGIPTLTLSRHKDLSEKLLRILSMKGPVLVNVEIDPDARIIPMLKFGAGLENMDPPLPREELASLIGALQ</sequence>
<dbReference type="GO" id="GO:0005948">
    <property type="term" value="C:acetolactate synthase complex"/>
    <property type="evidence" value="ECO:0007669"/>
    <property type="project" value="TreeGrafter"/>
</dbReference>
<dbReference type="SUPFAM" id="SSF52518">
    <property type="entry name" value="Thiamin diphosphate-binding fold (THDP-binding)"/>
    <property type="match status" value="2"/>
</dbReference>
<dbReference type="Proteomes" id="UP000177092">
    <property type="component" value="Unassembled WGS sequence"/>
</dbReference>
<dbReference type="Pfam" id="PF02776">
    <property type="entry name" value="TPP_enzyme_N"/>
    <property type="match status" value="1"/>
</dbReference>
<dbReference type="STRING" id="1798384.A3D03_06265"/>
<dbReference type="InterPro" id="IPR029035">
    <property type="entry name" value="DHS-like_NAD/FAD-binding_dom"/>
</dbReference>
<evidence type="ECO:0000256" key="2">
    <source>
        <dbReference type="ARBA" id="ARBA00023052"/>
    </source>
</evidence>
<dbReference type="GO" id="GO:0000287">
    <property type="term" value="F:magnesium ion binding"/>
    <property type="evidence" value="ECO:0007669"/>
    <property type="project" value="InterPro"/>
</dbReference>
<evidence type="ECO:0000313" key="8">
    <source>
        <dbReference type="Proteomes" id="UP000177092"/>
    </source>
</evidence>
<evidence type="ECO:0000259" key="4">
    <source>
        <dbReference type="Pfam" id="PF00205"/>
    </source>
</evidence>
<evidence type="ECO:0000259" key="6">
    <source>
        <dbReference type="Pfam" id="PF02776"/>
    </source>
</evidence>
<dbReference type="GO" id="GO:0003984">
    <property type="term" value="F:acetolactate synthase activity"/>
    <property type="evidence" value="ECO:0007669"/>
    <property type="project" value="TreeGrafter"/>
</dbReference>
<dbReference type="GO" id="GO:0009097">
    <property type="term" value="P:isoleucine biosynthetic process"/>
    <property type="evidence" value="ECO:0007669"/>
    <property type="project" value="TreeGrafter"/>
</dbReference>
<accession>A0A1F6A6E6</accession>
<feature type="domain" description="Thiamine pyrophosphate enzyme TPP-binding" evidence="5">
    <location>
        <begin position="400"/>
        <end position="550"/>
    </location>
</feature>
<dbReference type="Gene3D" id="3.40.50.1220">
    <property type="entry name" value="TPP-binding domain"/>
    <property type="match status" value="1"/>
</dbReference>
<evidence type="ECO:0000256" key="1">
    <source>
        <dbReference type="ARBA" id="ARBA00007812"/>
    </source>
</evidence>
<feature type="domain" description="Thiamine pyrophosphate enzyme N-terminal TPP-binding" evidence="6">
    <location>
        <begin position="1"/>
        <end position="122"/>
    </location>
</feature>
<comment type="caution">
    <text evidence="7">The sequence shown here is derived from an EMBL/GenBank/DDBJ whole genome shotgun (WGS) entry which is preliminary data.</text>
</comment>
<evidence type="ECO:0008006" key="9">
    <source>
        <dbReference type="Google" id="ProtNLM"/>
    </source>
</evidence>
<dbReference type="InterPro" id="IPR012000">
    <property type="entry name" value="Thiamin_PyroP_enz_cen_dom"/>
</dbReference>